<accession>A0ABM3QQG8</accession>
<evidence type="ECO:0000313" key="3">
    <source>
        <dbReference type="RefSeq" id="XP_056685609.1"/>
    </source>
</evidence>
<name>A0ABM3QQG8_SPIOL</name>
<dbReference type="Proteomes" id="UP000813463">
    <property type="component" value="Chromosome 5"/>
</dbReference>
<sequence length="145" mass="16636">MSLSSRSGWSDTKQDGGDYKGLGKTSQKKDDEQVNHKDQKEKEEVLVETENEETYDEEVGDDEKNDNSDREIPRTATWWENVKKSTGCPIEKKNSREEDDNAKGDENKNTDDDEDQNTEDDEEENDENESANLKSTSRVRVLLKS</sequence>
<protein>
    <submittedName>
        <fullName evidence="3">Uncharacterized protein</fullName>
    </submittedName>
</protein>
<organism evidence="2 3">
    <name type="scientific">Spinacia oleracea</name>
    <name type="common">Spinach</name>
    <dbReference type="NCBI Taxonomy" id="3562"/>
    <lineage>
        <taxon>Eukaryota</taxon>
        <taxon>Viridiplantae</taxon>
        <taxon>Streptophyta</taxon>
        <taxon>Embryophyta</taxon>
        <taxon>Tracheophyta</taxon>
        <taxon>Spermatophyta</taxon>
        <taxon>Magnoliopsida</taxon>
        <taxon>eudicotyledons</taxon>
        <taxon>Gunneridae</taxon>
        <taxon>Pentapetalae</taxon>
        <taxon>Caryophyllales</taxon>
        <taxon>Chenopodiaceae</taxon>
        <taxon>Chenopodioideae</taxon>
        <taxon>Anserineae</taxon>
        <taxon>Spinacia</taxon>
    </lineage>
</organism>
<reference evidence="2" key="1">
    <citation type="journal article" date="2021" name="Nat. Commun.">
        <title>Genomic analyses provide insights into spinach domestication and the genetic basis of agronomic traits.</title>
        <authorList>
            <person name="Cai X."/>
            <person name="Sun X."/>
            <person name="Xu C."/>
            <person name="Sun H."/>
            <person name="Wang X."/>
            <person name="Ge C."/>
            <person name="Zhang Z."/>
            <person name="Wang Q."/>
            <person name="Fei Z."/>
            <person name="Jiao C."/>
            <person name="Wang Q."/>
        </authorList>
    </citation>
    <scope>NUCLEOTIDE SEQUENCE [LARGE SCALE GENOMIC DNA]</scope>
    <source>
        <strain evidence="2">cv. Varoflay</strain>
    </source>
</reference>
<feature type="compositionally biased region" description="Basic and acidic residues" evidence="1">
    <location>
        <begin position="27"/>
        <end position="45"/>
    </location>
</feature>
<feature type="compositionally biased region" description="Polar residues" evidence="1">
    <location>
        <begin position="1"/>
        <end position="11"/>
    </location>
</feature>
<reference evidence="3" key="2">
    <citation type="submission" date="2025-08" db="UniProtKB">
        <authorList>
            <consortium name="RefSeq"/>
        </authorList>
    </citation>
    <scope>IDENTIFICATION</scope>
    <source>
        <tissue evidence="3">Leaf</tissue>
    </source>
</reference>
<feature type="compositionally biased region" description="Acidic residues" evidence="1">
    <location>
        <begin position="46"/>
        <end position="64"/>
    </location>
</feature>
<evidence type="ECO:0000256" key="1">
    <source>
        <dbReference type="SAM" id="MobiDB-lite"/>
    </source>
</evidence>
<feature type="compositionally biased region" description="Acidic residues" evidence="1">
    <location>
        <begin position="111"/>
        <end position="129"/>
    </location>
</feature>
<feature type="compositionally biased region" description="Basic and acidic residues" evidence="1">
    <location>
        <begin position="90"/>
        <end position="110"/>
    </location>
</feature>
<dbReference type="GeneID" id="130461505"/>
<proteinExistence type="predicted"/>
<feature type="region of interest" description="Disordered" evidence="1">
    <location>
        <begin position="1"/>
        <end position="145"/>
    </location>
</feature>
<keyword evidence="2" id="KW-1185">Reference proteome</keyword>
<gene>
    <name evidence="3" type="primary">LOC130461505</name>
</gene>
<evidence type="ECO:0000313" key="2">
    <source>
        <dbReference type="Proteomes" id="UP000813463"/>
    </source>
</evidence>
<dbReference type="RefSeq" id="XP_056685609.1">
    <property type="nucleotide sequence ID" value="XM_056829631.1"/>
</dbReference>